<evidence type="ECO:0000256" key="2">
    <source>
        <dbReference type="ARBA" id="ARBA00023125"/>
    </source>
</evidence>
<dbReference type="SUPFAM" id="SSF46689">
    <property type="entry name" value="Homeodomain-like"/>
    <property type="match status" value="2"/>
</dbReference>
<dbReference type="GO" id="GO:0043565">
    <property type="term" value="F:sequence-specific DNA binding"/>
    <property type="evidence" value="ECO:0007669"/>
    <property type="project" value="InterPro"/>
</dbReference>
<dbReference type="GO" id="GO:0003700">
    <property type="term" value="F:DNA-binding transcription factor activity"/>
    <property type="evidence" value="ECO:0007669"/>
    <property type="project" value="InterPro"/>
</dbReference>
<name>A0A9D2L1Q0_9FIRM</name>
<feature type="domain" description="HTH araC/xylS-type" evidence="4">
    <location>
        <begin position="167"/>
        <end position="265"/>
    </location>
</feature>
<dbReference type="InterPro" id="IPR009057">
    <property type="entry name" value="Homeodomain-like_sf"/>
</dbReference>
<dbReference type="PANTHER" id="PTHR43280:SF2">
    <property type="entry name" value="HTH-TYPE TRANSCRIPTIONAL REGULATOR EXSA"/>
    <property type="match status" value="1"/>
</dbReference>
<keyword evidence="2" id="KW-0238">DNA-binding</keyword>
<dbReference type="EMBL" id="DWYY01000118">
    <property type="protein sequence ID" value="HJA93586.1"/>
    <property type="molecule type" value="Genomic_DNA"/>
</dbReference>
<dbReference type="PRINTS" id="PR00032">
    <property type="entry name" value="HTHARAC"/>
</dbReference>
<dbReference type="Pfam" id="PF12833">
    <property type="entry name" value="HTH_18"/>
    <property type="match status" value="1"/>
</dbReference>
<gene>
    <name evidence="5" type="ORF">H9717_10825</name>
</gene>
<dbReference type="SMART" id="SM00342">
    <property type="entry name" value="HTH_ARAC"/>
    <property type="match status" value="1"/>
</dbReference>
<dbReference type="Proteomes" id="UP000886858">
    <property type="component" value="Unassembled WGS sequence"/>
</dbReference>
<evidence type="ECO:0000313" key="5">
    <source>
        <dbReference type="EMBL" id="HJA93586.1"/>
    </source>
</evidence>
<dbReference type="AlphaFoldDB" id="A0A9D2L1Q0"/>
<reference evidence="5" key="2">
    <citation type="submission" date="2021-04" db="EMBL/GenBank/DDBJ databases">
        <authorList>
            <person name="Gilroy R."/>
        </authorList>
    </citation>
    <scope>NUCLEOTIDE SEQUENCE</scope>
    <source>
        <strain evidence="5">CHK179-7159</strain>
    </source>
</reference>
<protein>
    <submittedName>
        <fullName evidence="5">Helix-turn-helix domain-containing protein</fullName>
    </submittedName>
</protein>
<dbReference type="Pfam" id="PF10114">
    <property type="entry name" value="PocR"/>
    <property type="match status" value="1"/>
</dbReference>
<dbReference type="InterPro" id="IPR018060">
    <property type="entry name" value="HTH_AraC"/>
</dbReference>
<reference evidence="5" key="1">
    <citation type="journal article" date="2021" name="PeerJ">
        <title>Extensive microbial diversity within the chicken gut microbiome revealed by metagenomics and culture.</title>
        <authorList>
            <person name="Gilroy R."/>
            <person name="Ravi A."/>
            <person name="Getino M."/>
            <person name="Pursley I."/>
            <person name="Horton D.L."/>
            <person name="Alikhan N.F."/>
            <person name="Baker D."/>
            <person name="Gharbi K."/>
            <person name="Hall N."/>
            <person name="Watson M."/>
            <person name="Adriaenssens E.M."/>
            <person name="Foster-Nyarko E."/>
            <person name="Jarju S."/>
            <person name="Secka A."/>
            <person name="Antonio M."/>
            <person name="Oren A."/>
            <person name="Chaudhuri R.R."/>
            <person name="La Ragione R."/>
            <person name="Hildebrand F."/>
            <person name="Pallen M.J."/>
        </authorList>
    </citation>
    <scope>NUCLEOTIDE SEQUENCE</scope>
    <source>
        <strain evidence="5">CHK179-7159</strain>
    </source>
</reference>
<accession>A0A9D2L1Q0</accession>
<keyword evidence="1" id="KW-0805">Transcription regulation</keyword>
<sequence>MEYSSLYQLITCLEYGTRVHINVVFLGNTGNYKTKLPAEKVTHSKPFCEFMKSTPKGFERCFACKNFALHKAITGRKPFGGFCFNGIYEYCCPVIEKGNVTAVIFIGNILADPLKISPEQMERFSQTFERNFPEEMCVQFGCILENQIKLLIEEYADRKTEFDPLITNIKNFIEESLYHDISVRHIASVFNYDEKYIGRVFKRHTGKTIKEYMNIKRLKKAEELLKNTKLSITEVSGKAGFNNVTYFNRIFKRYLHVSPMEYRNAQP</sequence>
<keyword evidence="3" id="KW-0804">Transcription</keyword>
<organism evidence="5 6">
    <name type="scientific">Candidatus Eisenbergiella merdipullorum</name>
    <dbReference type="NCBI Taxonomy" id="2838553"/>
    <lineage>
        <taxon>Bacteria</taxon>
        <taxon>Bacillati</taxon>
        <taxon>Bacillota</taxon>
        <taxon>Clostridia</taxon>
        <taxon>Lachnospirales</taxon>
        <taxon>Lachnospiraceae</taxon>
        <taxon>Eisenbergiella</taxon>
    </lineage>
</organism>
<dbReference type="InterPro" id="IPR020449">
    <property type="entry name" value="Tscrpt_reg_AraC-type_HTH"/>
</dbReference>
<dbReference type="PANTHER" id="PTHR43280">
    <property type="entry name" value="ARAC-FAMILY TRANSCRIPTIONAL REGULATOR"/>
    <property type="match status" value="1"/>
</dbReference>
<proteinExistence type="predicted"/>
<evidence type="ECO:0000256" key="1">
    <source>
        <dbReference type="ARBA" id="ARBA00023015"/>
    </source>
</evidence>
<dbReference type="Gene3D" id="1.10.10.60">
    <property type="entry name" value="Homeodomain-like"/>
    <property type="match status" value="2"/>
</dbReference>
<evidence type="ECO:0000313" key="6">
    <source>
        <dbReference type="Proteomes" id="UP000886858"/>
    </source>
</evidence>
<evidence type="ECO:0000256" key="3">
    <source>
        <dbReference type="ARBA" id="ARBA00023163"/>
    </source>
</evidence>
<dbReference type="PROSITE" id="PS01124">
    <property type="entry name" value="HTH_ARAC_FAMILY_2"/>
    <property type="match status" value="1"/>
</dbReference>
<evidence type="ECO:0000259" key="4">
    <source>
        <dbReference type="PROSITE" id="PS01124"/>
    </source>
</evidence>
<dbReference type="InterPro" id="IPR018771">
    <property type="entry name" value="PocR_dom"/>
</dbReference>
<comment type="caution">
    <text evidence="5">The sequence shown here is derived from an EMBL/GenBank/DDBJ whole genome shotgun (WGS) entry which is preliminary data.</text>
</comment>